<comment type="caution">
    <text evidence="12">The sequence shown here is derived from an EMBL/GenBank/DDBJ whole genome shotgun (WGS) entry which is preliminary data.</text>
</comment>
<feature type="domain" description="MobA/MobL protein" evidence="9">
    <location>
        <begin position="100"/>
        <end position="238"/>
    </location>
</feature>
<dbReference type="InterPro" id="IPR036977">
    <property type="entry name" value="DNA_primase_Znf_CHC2"/>
</dbReference>
<dbReference type="EC" id="3.6.4.12" evidence="12"/>
<keyword evidence="8" id="KW-0804">Transcription</keyword>
<gene>
    <name evidence="12" type="primary">recD2</name>
    <name evidence="12" type="ORF">SZ25_00699</name>
</gene>
<dbReference type="InterPro" id="IPR006171">
    <property type="entry name" value="TOPRIM_dom"/>
</dbReference>
<keyword evidence="6" id="KW-0235">DNA replication</keyword>
<keyword evidence="12" id="KW-0067">ATP-binding</keyword>
<evidence type="ECO:0000313" key="13">
    <source>
        <dbReference type="Proteomes" id="UP000033358"/>
    </source>
</evidence>
<feature type="domain" description="Toprim" evidence="10">
    <location>
        <begin position="1507"/>
        <end position="1628"/>
    </location>
</feature>
<dbReference type="Pfam" id="PF23639">
    <property type="entry name" value="DUF7146"/>
    <property type="match status" value="1"/>
</dbReference>
<dbReference type="GO" id="GO:0003678">
    <property type="term" value="F:DNA helicase activity"/>
    <property type="evidence" value="ECO:0007669"/>
    <property type="project" value="UniProtKB-EC"/>
</dbReference>
<dbReference type="InterPro" id="IPR055570">
    <property type="entry name" value="DUF7146"/>
</dbReference>
<dbReference type="EMBL" id="JYHA01000116">
    <property type="protein sequence ID" value="KKB96217.1"/>
    <property type="molecule type" value="Genomic_DNA"/>
</dbReference>
<keyword evidence="12" id="KW-0547">Nucleotide-binding</keyword>
<organism evidence="12 13">
    <name type="scientific">Candidatus Arcanibacter lacustris</name>
    <dbReference type="NCBI Taxonomy" id="1607817"/>
    <lineage>
        <taxon>Bacteria</taxon>
        <taxon>Pseudomonadati</taxon>
        <taxon>Pseudomonadota</taxon>
        <taxon>Alphaproteobacteria</taxon>
        <taxon>Rickettsiales</taxon>
        <taxon>Candidatus Arcanibacter</taxon>
    </lineage>
</organism>
<dbReference type="GO" id="GO:1990077">
    <property type="term" value="C:primosome complex"/>
    <property type="evidence" value="ECO:0007669"/>
    <property type="project" value="UniProtKB-KW"/>
</dbReference>
<name>A0A0F5MQA3_9RICK</name>
<dbReference type="Gene3D" id="3.40.1360.10">
    <property type="match status" value="1"/>
</dbReference>
<keyword evidence="13" id="KW-1185">Reference proteome</keyword>
<dbReference type="GO" id="GO:0006269">
    <property type="term" value="P:DNA replication, synthesis of primer"/>
    <property type="evidence" value="ECO:0007669"/>
    <property type="project" value="UniProtKB-KW"/>
</dbReference>
<keyword evidence="12" id="KW-0378">Hydrolase</keyword>
<dbReference type="Gene3D" id="3.30.930.30">
    <property type="match status" value="1"/>
</dbReference>
<dbReference type="GO" id="GO:0008270">
    <property type="term" value="F:zinc ion binding"/>
    <property type="evidence" value="ECO:0007669"/>
    <property type="project" value="InterPro"/>
</dbReference>
<keyword evidence="2" id="KW-0240">DNA-directed RNA polymerase</keyword>
<sequence length="2128" mass="242956">MAIFHSSAGIVSRSTGRTAQMAAAYITGKMIVDERTGEHKLYNKSHDIHSNILTPDNAPEWSKDTSTLWNYVEKFEDQIANYRFRGHSNELKNEKSMAAKLEYLNSAQTAQTLECSLPVELDPKFYRELIEDFLKERFVDRGLVVEYAIHFESGNPHFHAMMTRRAIDGNSLSESKDREIVAVSEIKATRKLYAEKTNYILEREGIEARVDHRSYKDMGLDIEPTLHKGWRGHDLERRGEYSRIATENEQIRQRNIEVIFNDPSQLIKDIALRKTVFTTDDLAGEIMRRVGGDEALFAILSEKVNQITIPNELGEIDRVNNSLELEKQLKKQPGNIVDVILNDKVISFINEIKTTDQAIANNNQDENKVTKIYEGIRTLEEQEKYFNQLDENAKTYASQILIDDTESVLVGSNIKSQLVYSARCEVEKEKQIFELCDKIYEGNDKKLDHNRVDHFISLKEREFKGKYSLSDEQRDAIHYLCDGSNIRSVVGRAGSGKTTLLKVVADSYKDGGYRVLGTSFQGKAVDIMAREIGIETRSLDSYLYRWKEYNQLSAKINNNELSGRSLSYAQNRLSNMEQYRFTKNDVIIVDEANMVGSRLLLPLFKEIANAGAKLITISDPMQIKTHDAGDISRGVISKYGAFEISNVLRQNISWQKEASAHLNEHNLIDGLKPYFDKGNVNWCHDSFDASSILIEDYLKDKALYPDQSQLILTFLNSKVEKINLAVHHALQEKGGLKDTYIIGGKAFSINERIVFTKNDNNGRAVKNIDDINNIKRDIKHDKDVREQAPSKQGIQNQAIGVKNGTFGNIIDIKQRNEVFELKVRLDDDRIVKFDTSTYKDFSYGYAITINKSEGESIDRSYILFDDKMNANLTLIAMTRHKQDVRAYIDGNQFIDFKDVVTKLGNSQKKELISDYTISDKIKPYYERVKSYRESGINASNLLEEMMSNSPANKELFQHKSWKDFQNNINIRNDYAKEILKDWDNHSLFVTQINVRKSTIEVHAGVRDRLLSDIEVKASNTVGKYFDTSNQTRNLWQEIKTTHPGWLGKSHPSYQNYEENRKERDSLASVIAESPTLYRQFFKVTYKDVEILNEDNVTKTERIKLDYFGIEIKGTHTRWATVTKQAEDHYKHELTIAKVDRLNPEDKEHYQIVKSYIQTRNNVVSYVANLKNTKNIFYFPKHESHALFKQEIASRDNLALKMVESPDKYERFFELFNINQDNLLDHAIRGEIAINRDKNKSREKKLEAGLEVTSIRKSSYDQKFDRRNSFYNFEAVKAESAYNSRSIALAVLGEPNRSLSSNSELRYGSKGSLSVKISGKSAGLWHDFESGVGGDIIKLISVNNNISYKDAIEYSASLIGMSPSSNVIKINSYELAKNNISIKNINKDNIESNKEAKRAEFINKLYEQSKAANGTIVEKYLTTHRNITTSLPDSIRFIDNHYEPGSKSKMPAMAVFARNKDGDITGVQVTYLNSTTYNKADISIKKRSYGSIKGSFVEIQKGNDNQPVYVTEGIENALSVKEAGAKGAILVSLGISNIKNIDSYLKDDEIKAVKEEKEIKETNNTQGQELKPQREIVICGDNDGINTAAGKSIHKSALHLVEQNYQVKMIMPETIGSDFNDILKQEGIDALKAYFKEDIIKDTISPIAESKSLTPTDNDLEIKDQTIRPILTKEEIQTITNEANEGKAYINEQKNLIKLYKSSDYQLGKYLQNIYGYINSDKVISHLESLPQNELVTYLEKIEKDPNIIGKFTGETNYLLFDDNTRKTAKELSLNLPQKMQEHYQTMIDKKSAEANIKEVLTNKTTQNDISNKSHEELSQIFLTSHIKEVILTSDYENYKPNIDKLELIATKMADYSILTNNMNQEIKLEDLENLKQTAAFEVVRKEDILKGLNRTSEYDLDYSASDILQVMQHNQLSNNSKAERLASIEAGYYKNHLANPQDNKVSSYAYKASNQYNDNLAKEDKLASEYLSQGLSEDHSKYLAKNIIILEEKLGHHTNNNQLQLIAALTEAQMNERNKILENTKEIIQQQNLNIPKEEITNNINYITENIGKSLMIKSLDINIMDNNITKDISKPVLPSEKEISAISNSSLDSFAKSIVNMNKENDKTIQMELELSKDRELDLDKDL</sequence>
<evidence type="ECO:0000256" key="3">
    <source>
        <dbReference type="ARBA" id="ARBA00022515"/>
    </source>
</evidence>
<evidence type="ECO:0000256" key="1">
    <source>
        <dbReference type="ARBA" id="ARBA00010873"/>
    </source>
</evidence>
<keyword evidence="3" id="KW-0639">Primosome</keyword>
<dbReference type="GO" id="GO:0000428">
    <property type="term" value="C:DNA-directed RNA polymerase complex"/>
    <property type="evidence" value="ECO:0007669"/>
    <property type="project" value="UniProtKB-KW"/>
</dbReference>
<dbReference type="Pfam" id="PF13362">
    <property type="entry name" value="Toprim_3"/>
    <property type="match status" value="1"/>
</dbReference>
<dbReference type="Pfam" id="PF03389">
    <property type="entry name" value="MobA_MobL"/>
    <property type="match status" value="2"/>
</dbReference>
<evidence type="ECO:0000259" key="11">
    <source>
        <dbReference type="Pfam" id="PF23639"/>
    </source>
</evidence>
<dbReference type="InterPro" id="IPR005053">
    <property type="entry name" value="MobA_MobL"/>
</dbReference>
<dbReference type="SUPFAM" id="SSF57783">
    <property type="entry name" value="Zinc beta-ribbon"/>
    <property type="match status" value="1"/>
</dbReference>
<evidence type="ECO:0000256" key="6">
    <source>
        <dbReference type="ARBA" id="ARBA00022705"/>
    </source>
</evidence>
<proteinExistence type="inferred from homology"/>
<keyword evidence="12" id="KW-0347">Helicase</keyword>
<evidence type="ECO:0000259" key="10">
    <source>
        <dbReference type="Pfam" id="PF13362"/>
    </source>
</evidence>
<dbReference type="Pfam" id="PF13604">
    <property type="entry name" value="AAA_30"/>
    <property type="match status" value="1"/>
</dbReference>
<evidence type="ECO:0000256" key="2">
    <source>
        <dbReference type="ARBA" id="ARBA00022478"/>
    </source>
</evidence>
<dbReference type="SUPFAM" id="SSF52540">
    <property type="entry name" value="P-loop containing nucleoside triphosphate hydrolases"/>
    <property type="match status" value="2"/>
</dbReference>
<evidence type="ECO:0000256" key="4">
    <source>
        <dbReference type="ARBA" id="ARBA00022679"/>
    </source>
</evidence>
<evidence type="ECO:0000256" key="8">
    <source>
        <dbReference type="ARBA" id="ARBA00023163"/>
    </source>
</evidence>
<feature type="domain" description="DUF7146" evidence="11">
    <location>
        <begin position="1396"/>
        <end position="1497"/>
    </location>
</feature>
<dbReference type="Proteomes" id="UP000033358">
    <property type="component" value="Unassembled WGS sequence"/>
</dbReference>
<reference evidence="12 13" key="1">
    <citation type="submission" date="2015-02" db="EMBL/GenBank/DDBJ databases">
        <title>Single cell genomics of a rare environmental alphaproteobacterium provides unique insights into Rickettsiaceae evolution.</title>
        <authorList>
            <person name="Martijn J."/>
            <person name="Schulz F."/>
            <person name="Zaremba-Niedzwiedzka K."/>
            <person name="Viklund J."/>
            <person name="Stepanauskas R."/>
            <person name="Andersson S.G.E."/>
            <person name="Horn M."/>
            <person name="Guy L."/>
            <person name="Ettema T.J.G."/>
        </authorList>
    </citation>
    <scope>NUCLEOTIDE SEQUENCE [LARGE SCALE GENOMIC DNA]</scope>
    <source>
        <strain evidence="12 13">SCGC AAA041-L04</strain>
    </source>
</reference>
<feature type="domain" description="MobA/MobL protein" evidence="9">
    <location>
        <begin position="17"/>
        <end position="78"/>
    </location>
</feature>
<evidence type="ECO:0000259" key="9">
    <source>
        <dbReference type="Pfam" id="PF03389"/>
    </source>
</evidence>
<keyword evidence="5" id="KW-0548">Nucleotidyltransferase</keyword>
<evidence type="ECO:0000256" key="5">
    <source>
        <dbReference type="ARBA" id="ARBA00022695"/>
    </source>
</evidence>
<evidence type="ECO:0000256" key="7">
    <source>
        <dbReference type="ARBA" id="ARBA00022971"/>
    </source>
</evidence>
<evidence type="ECO:0000313" key="12">
    <source>
        <dbReference type="EMBL" id="KKB96217.1"/>
    </source>
</evidence>
<dbReference type="Gene3D" id="3.90.580.10">
    <property type="entry name" value="Zinc finger, CHC2-type domain"/>
    <property type="match status" value="1"/>
</dbReference>
<comment type="similarity">
    <text evidence="1">Belongs to the MobA/MobL family.</text>
</comment>
<protein>
    <submittedName>
        <fullName evidence="12">ATP-dependent RecD-like DNA helicase</fullName>
        <ecNumber evidence="12">3.6.4.12</ecNumber>
    </submittedName>
</protein>
<dbReference type="GO" id="GO:0003677">
    <property type="term" value="F:DNA binding"/>
    <property type="evidence" value="ECO:0007669"/>
    <property type="project" value="InterPro"/>
</dbReference>
<dbReference type="InterPro" id="IPR027417">
    <property type="entry name" value="P-loop_NTPase"/>
</dbReference>
<dbReference type="GO" id="GO:0016787">
    <property type="term" value="F:hydrolase activity"/>
    <property type="evidence" value="ECO:0007669"/>
    <property type="project" value="UniProtKB-KW"/>
</dbReference>
<keyword evidence="4" id="KW-0808">Transferase</keyword>
<accession>A0A0F5MQA3</accession>
<dbReference type="GO" id="GO:0016779">
    <property type="term" value="F:nucleotidyltransferase activity"/>
    <property type="evidence" value="ECO:0007669"/>
    <property type="project" value="UniProtKB-KW"/>
</dbReference>
<keyword evidence="7" id="KW-0184">Conjugation</keyword>
<dbReference type="Gene3D" id="3.40.50.300">
    <property type="entry name" value="P-loop containing nucleotide triphosphate hydrolases"/>
    <property type="match status" value="2"/>
</dbReference>